<accession>A0A4T0WZY9</accession>
<comment type="caution">
    <text evidence="1">The sequence shown here is derived from an EMBL/GenBank/DDBJ whole genome shotgun (WGS) entry which is preliminary data.</text>
</comment>
<protein>
    <submittedName>
        <fullName evidence="1">Uncharacterized protein</fullName>
    </submittedName>
</protein>
<dbReference type="EMBL" id="SELW01000481">
    <property type="protein sequence ID" value="TID25521.1"/>
    <property type="molecule type" value="Genomic_DNA"/>
</dbReference>
<evidence type="ECO:0000313" key="2">
    <source>
        <dbReference type="Proteomes" id="UP000307173"/>
    </source>
</evidence>
<evidence type="ECO:0000313" key="1">
    <source>
        <dbReference type="EMBL" id="TID25521.1"/>
    </source>
</evidence>
<dbReference type="OrthoDB" id="3996201at2759"/>
<sequence>MNTLTHIRPTTVKNLASIAKRNATTISSPNDTKLTNLLARLDKFDNDTKIFDKLDALYLLSQRKGFFNLNSNNLEFLSNSNKINNNMNNLYNFNNLNKLVSNQYAGSLMLPNATSPSSINGVKSANIIPLPRTAFNSNSTTNFFKPSMSSIANSIPGLNAFSVPATISSGSNAPVDKYLNLLQGLAKNDVELKNNIEQVLEAFNKEDDFFFNYVLEFWISGKSFNKIKAKKLQDKLGQGQLPSNLTM</sequence>
<name>A0A4T0WZY9_9ASCO</name>
<dbReference type="Proteomes" id="UP000307173">
    <property type="component" value="Unassembled WGS sequence"/>
</dbReference>
<reference evidence="1 2" key="1">
    <citation type="journal article" date="2019" name="Front. Genet.">
        <title>Whole-Genome Sequencing of the Opportunistic Yeast Pathogen Candida inconspicua Uncovers Its Hybrid Origin.</title>
        <authorList>
            <person name="Mixao V."/>
            <person name="Hansen A.P."/>
            <person name="Saus E."/>
            <person name="Boekhout T."/>
            <person name="Lass-Florl C."/>
            <person name="Gabaldon T."/>
        </authorList>
    </citation>
    <scope>NUCLEOTIDE SEQUENCE [LARGE SCALE GENOMIC DNA]</scope>
    <source>
        <strain evidence="1 2">CBS 180</strain>
    </source>
</reference>
<dbReference type="AlphaFoldDB" id="A0A4T0WZY9"/>
<organism evidence="1 2">
    <name type="scientific">Pichia inconspicua</name>
    <dbReference type="NCBI Taxonomy" id="52247"/>
    <lineage>
        <taxon>Eukaryota</taxon>
        <taxon>Fungi</taxon>
        <taxon>Dikarya</taxon>
        <taxon>Ascomycota</taxon>
        <taxon>Saccharomycotina</taxon>
        <taxon>Pichiomycetes</taxon>
        <taxon>Pichiales</taxon>
        <taxon>Pichiaceae</taxon>
        <taxon>Pichia</taxon>
    </lineage>
</organism>
<proteinExistence type="predicted"/>
<keyword evidence="2" id="KW-1185">Reference proteome</keyword>
<gene>
    <name evidence="1" type="ORF">CANINC_002911</name>
</gene>